<comment type="catalytic activity">
    <reaction evidence="2">
        <text>L-threonyl-[protein] + FAD = FMN-L-threonyl-[protein] + AMP + H(+)</text>
        <dbReference type="Rhea" id="RHEA:36847"/>
        <dbReference type="Rhea" id="RHEA-COMP:11060"/>
        <dbReference type="Rhea" id="RHEA-COMP:11061"/>
        <dbReference type="ChEBI" id="CHEBI:15378"/>
        <dbReference type="ChEBI" id="CHEBI:30013"/>
        <dbReference type="ChEBI" id="CHEBI:57692"/>
        <dbReference type="ChEBI" id="CHEBI:74257"/>
        <dbReference type="ChEBI" id="CHEBI:456215"/>
        <dbReference type="EC" id="2.7.1.180"/>
    </reaction>
</comment>
<gene>
    <name evidence="3" type="ORF">HOP52_01010</name>
</gene>
<dbReference type="EC" id="2.7.1.180" evidence="2"/>
<dbReference type="EMBL" id="JABFUC010000001">
    <property type="protein sequence ID" value="MCG6656358.1"/>
    <property type="molecule type" value="Genomic_DNA"/>
</dbReference>
<protein>
    <recommendedName>
        <fullName evidence="2">FAD:protein FMN transferase</fullName>
        <ecNumber evidence="2">2.7.1.180</ecNumber>
    </recommendedName>
</protein>
<keyword evidence="2" id="KW-0997">Cell inner membrane</keyword>
<keyword evidence="2" id="KW-0460">Magnesium</keyword>
<name>A0ABS9P3J2_9GAMM</name>
<comment type="similarity">
    <text evidence="1 2">Belongs to the ApbE family.</text>
</comment>
<keyword evidence="2" id="KW-0479">Metal-binding</keyword>
<dbReference type="Proteomes" id="UP000814385">
    <property type="component" value="Unassembled WGS sequence"/>
</dbReference>
<evidence type="ECO:0000313" key="3">
    <source>
        <dbReference type="EMBL" id="MCG6656358.1"/>
    </source>
</evidence>
<dbReference type="Pfam" id="PF02424">
    <property type="entry name" value="ApbE"/>
    <property type="match status" value="1"/>
</dbReference>
<keyword evidence="4" id="KW-1185">Reference proteome</keyword>
<accession>A0ABS9P3J2</accession>
<evidence type="ECO:0000313" key="4">
    <source>
        <dbReference type="Proteomes" id="UP000814385"/>
    </source>
</evidence>
<evidence type="ECO:0000256" key="1">
    <source>
        <dbReference type="ARBA" id="ARBA00008282"/>
    </source>
</evidence>
<comment type="caution">
    <text evidence="3">The sequence shown here is derived from an EMBL/GenBank/DDBJ whole genome shotgun (WGS) entry which is preliminary data.</text>
</comment>
<evidence type="ECO:0000256" key="2">
    <source>
        <dbReference type="RuleBase" id="RU363002"/>
    </source>
</evidence>
<organism evidence="3 4">
    <name type="scientific">Billgrantia campisalis</name>
    <dbReference type="NCBI Taxonomy" id="74661"/>
    <lineage>
        <taxon>Bacteria</taxon>
        <taxon>Pseudomonadati</taxon>
        <taxon>Pseudomonadota</taxon>
        <taxon>Gammaproteobacteria</taxon>
        <taxon>Oceanospirillales</taxon>
        <taxon>Halomonadaceae</taxon>
        <taxon>Billgrantia</taxon>
    </lineage>
</organism>
<keyword evidence="2" id="KW-0449">Lipoprotein</keyword>
<comment type="cofactor">
    <cofactor evidence="2">
        <name>Mg(2+)</name>
        <dbReference type="ChEBI" id="CHEBI:18420"/>
    </cofactor>
</comment>
<dbReference type="PROSITE" id="PS51257">
    <property type="entry name" value="PROKAR_LIPOPROTEIN"/>
    <property type="match status" value="1"/>
</dbReference>
<keyword evidence="2" id="KW-0808">Transferase</keyword>
<dbReference type="Gene3D" id="3.10.520.10">
    <property type="entry name" value="ApbE-like domains"/>
    <property type="match status" value="1"/>
</dbReference>
<dbReference type="InterPro" id="IPR003374">
    <property type="entry name" value="ApbE-like_sf"/>
</dbReference>
<reference evidence="3 4" key="1">
    <citation type="submission" date="2020-05" db="EMBL/GenBank/DDBJ databases">
        <title>Comparative genomic analysis of denitrifying bacteria from Halomonas genus.</title>
        <authorList>
            <person name="Wang L."/>
            <person name="Shao Z."/>
        </authorList>
    </citation>
    <scope>NUCLEOTIDE SEQUENCE [LARGE SCALE GENOMIC DNA]</scope>
    <source>
        <strain evidence="3 4">A4</strain>
    </source>
</reference>
<sequence length="265" mass="28365">MIHLAARRFPGLAHRGPALFMLALMLLPMGLLSACRNQLQEHQFQGSVLGTGYHLTLYADLGERQREALEAGIQGELANIQRQGDLLLATLTAAFGPYPGWLARAPEPLLDELVRLLHALAVDRLTERLAEFDIGNAMVEVGGLVRARGAPPGREWRLSLEHVGLPGNGEAPLVRLRDAALVQRPAIRSGGEVLNGHRVLGVSVVASSASEAQQRALWLATGSGGVNVTAAKGLPSRDSAARLVVETPQGIETHNTSALEPWLVH</sequence>
<comment type="subcellular location">
    <subcellularLocation>
        <location evidence="2">Cell inner membrane</location>
        <topology evidence="2">Lipid-anchor</topology>
        <orientation evidence="2">Periplasmic side</orientation>
    </subcellularLocation>
</comment>
<keyword evidence="2" id="KW-0274">FAD</keyword>
<dbReference type="RefSeq" id="WP_238975054.1">
    <property type="nucleotide sequence ID" value="NZ_JABFUC010000001.1"/>
</dbReference>
<keyword evidence="2" id="KW-1003">Cell membrane</keyword>
<dbReference type="InterPro" id="IPR024932">
    <property type="entry name" value="ApbE"/>
</dbReference>
<dbReference type="SUPFAM" id="SSF143631">
    <property type="entry name" value="ApbE-like"/>
    <property type="match status" value="1"/>
</dbReference>
<keyword evidence="2" id="KW-0285">Flavoprotein</keyword>
<keyword evidence="2" id="KW-0472">Membrane</keyword>
<comment type="function">
    <text evidence="2">Flavin transferase that catalyzes the transfer of the FMN moiety of FAD and its covalent binding to the hydroxyl group of a threonine residue in a target flavoprotein.</text>
</comment>
<proteinExistence type="inferred from homology"/>